<evidence type="ECO:0000256" key="1">
    <source>
        <dbReference type="SAM" id="Phobius"/>
    </source>
</evidence>
<accession>A0A4R3LYU5</accession>
<evidence type="ECO:0008006" key="4">
    <source>
        <dbReference type="Google" id="ProtNLM"/>
    </source>
</evidence>
<dbReference type="GO" id="GO:0016020">
    <property type="term" value="C:membrane"/>
    <property type="evidence" value="ECO:0007669"/>
    <property type="project" value="InterPro"/>
</dbReference>
<feature type="transmembrane region" description="Helical" evidence="1">
    <location>
        <begin position="273"/>
        <end position="293"/>
    </location>
</feature>
<reference evidence="2 3" key="1">
    <citation type="submission" date="2019-03" db="EMBL/GenBank/DDBJ databases">
        <title>Genomic Encyclopedia of Type Strains, Phase IV (KMG-IV): sequencing the most valuable type-strain genomes for metagenomic binning, comparative biology and taxonomic classification.</title>
        <authorList>
            <person name="Goeker M."/>
        </authorList>
    </citation>
    <scope>NUCLEOTIDE SEQUENCE [LARGE SCALE GENOMIC DNA]</scope>
    <source>
        <strain evidence="2 3">DSM 19345</strain>
    </source>
</reference>
<evidence type="ECO:0000313" key="2">
    <source>
        <dbReference type="EMBL" id="TCT05426.1"/>
    </source>
</evidence>
<dbReference type="NCBIfam" id="TIGR03082">
    <property type="entry name" value="Gneg_AbrB_dup"/>
    <property type="match status" value="1"/>
</dbReference>
<dbReference type="Pfam" id="PF05145">
    <property type="entry name" value="AbrB"/>
    <property type="match status" value="1"/>
</dbReference>
<organism evidence="2 3">
    <name type="scientific">Tepidamorphus gemmatus</name>
    <dbReference type="NCBI Taxonomy" id="747076"/>
    <lineage>
        <taxon>Bacteria</taxon>
        <taxon>Pseudomonadati</taxon>
        <taxon>Pseudomonadota</taxon>
        <taxon>Alphaproteobacteria</taxon>
        <taxon>Hyphomicrobiales</taxon>
        <taxon>Tepidamorphaceae</taxon>
        <taxon>Tepidamorphus</taxon>
    </lineage>
</organism>
<feature type="transmembrane region" description="Helical" evidence="1">
    <location>
        <begin position="242"/>
        <end position="261"/>
    </location>
</feature>
<dbReference type="InterPro" id="IPR007820">
    <property type="entry name" value="AbrB_fam"/>
</dbReference>
<protein>
    <recommendedName>
        <fullName evidence="4">Ammonia monooxygenase</fullName>
    </recommendedName>
</protein>
<feature type="transmembrane region" description="Helical" evidence="1">
    <location>
        <begin position="152"/>
        <end position="176"/>
    </location>
</feature>
<keyword evidence="1" id="KW-1133">Transmembrane helix</keyword>
<dbReference type="EMBL" id="SMAK01000013">
    <property type="protein sequence ID" value="TCT05426.1"/>
    <property type="molecule type" value="Genomic_DNA"/>
</dbReference>
<dbReference type="AlphaFoldDB" id="A0A4R3LYU5"/>
<dbReference type="RefSeq" id="WP_165926946.1">
    <property type="nucleotide sequence ID" value="NZ_SMAK01000013.1"/>
</dbReference>
<feature type="transmembrane region" description="Helical" evidence="1">
    <location>
        <begin position="336"/>
        <end position="353"/>
    </location>
</feature>
<feature type="transmembrane region" description="Helical" evidence="1">
    <location>
        <begin position="32"/>
        <end position="51"/>
    </location>
</feature>
<keyword evidence="1" id="KW-0812">Transmembrane</keyword>
<dbReference type="InterPro" id="IPR017516">
    <property type="entry name" value="AbrB_dup"/>
</dbReference>
<proteinExistence type="predicted"/>
<feature type="transmembrane region" description="Helical" evidence="1">
    <location>
        <begin position="188"/>
        <end position="208"/>
    </location>
</feature>
<evidence type="ECO:0000313" key="3">
    <source>
        <dbReference type="Proteomes" id="UP000295678"/>
    </source>
</evidence>
<feature type="transmembrane region" description="Helical" evidence="1">
    <location>
        <begin position="122"/>
        <end position="140"/>
    </location>
</feature>
<name>A0A4R3LYU5_9HYPH</name>
<dbReference type="Proteomes" id="UP000295678">
    <property type="component" value="Unassembled WGS sequence"/>
</dbReference>
<dbReference type="PANTHER" id="PTHR38457">
    <property type="entry name" value="REGULATOR ABRB-RELATED"/>
    <property type="match status" value="1"/>
</dbReference>
<dbReference type="GO" id="GO:0010468">
    <property type="term" value="P:regulation of gene expression"/>
    <property type="evidence" value="ECO:0007669"/>
    <property type="project" value="InterPro"/>
</dbReference>
<keyword evidence="3" id="KW-1185">Reference proteome</keyword>
<sequence length="363" mass="37208">MPPVALTATARTVATLLLGTLGGWVAARIGLPLPWMMGPMLLVGATGIAGVSIRGHGVSVPMWLRTSMVPVIGVMLGAGFTPKVVSGIGDWWITLLALIAFVGIAAALVFQIYRRLFGFDRTTAFFAAVPGGLVEMAIIGEGAGGDGRMISLIHFCRILMAVLTIPFVMEAIYGPVGSRAIGDVASGWEIELVDIAILAACALVGYFAGSAVKLPGAQISGPLVLSATVHGLGLTEAAPPPVIVFAAQVVVGSALGARFAGLSIRAVGKALGASATATLAMLTVTMAVSLGLYHSGLVDESLTALVLAYAPGGVTEMSLIALTLNAGVAFVATHHIARIFIAVGLMPLVWRLISTRGPNLPRR</sequence>
<dbReference type="PANTHER" id="PTHR38457:SF1">
    <property type="entry name" value="REGULATOR ABRB-RELATED"/>
    <property type="match status" value="1"/>
</dbReference>
<comment type="caution">
    <text evidence="2">The sequence shown here is derived from an EMBL/GenBank/DDBJ whole genome shotgun (WGS) entry which is preliminary data.</text>
</comment>
<feature type="transmembrane region" description="Helical" evidence="1">
    <location>
        <begin position="91"/>
        <end position="110"/>
    </location>
</feature>
<keyword evidence="1" id="KW-0472">Membrane</keyword>
<gene>
    <name evidence="2" type="ORF">EDC22_11348</name>
</gene>
<feature type="transmembrane region" description="Helical" evidence="1">
    <location>
        <begin position="305"/>
        <end position="324"/>
    </location>
</feature>
<dbReference type="PIRSF" id="PIRSF038991">
    <property type="entry name" value="Protein_AbrB"/>
    <property type="match status" value="1"/>
</dbReference>